<keyword evidence="2" id="KW-1185">Reference proteome</keyword>
<gene>
    <name evidence="1" type="ORF">ILYODFUR_034744</name>
</gene>
<dbReference type="EMBL" id="JAHRIQ010087461">
    <property type="protein sequence ID" value="MEQ2249942.1"/>
    <property type="molecule type" value="Genomic_DNA"/>
</dbReference>
<protein>
    <submittedName>
        <fullName evidence="1">Uncharacterized protein</fullName>
    </submittedName>
</protein>
<accession>A0ABV0UZH2</accession>
<organism evidence="1 2">
    <name type="scientific">Ilyodon furcidens</name>
    <name type="common">goldbreast splitfin</name>
    <dbReference type="NCBI Taxonomy" id="33524"/>
    <lineage>
        <taxon>Eukaryota</taxon>
        <taxon>Metazoa</taxon>
        <taxon>Chordata</taxon>
        <taxon>Craniata</taxon>
        <taxon>Vertebrata</taxon>
        <taxon>Euteleostomi</taxon>
        <taxon>Actinopterygii</taxon>
        <taxon>Neopterygii</taxon>
        <taxon>Teleostei</taxon>
        <taxon>Neoteleostei</taxon>
        <taxon>Acanthomorphata</taxon>
        <taxon>Ovalentaria</taxon>
        <taxon>Atherinomorphae</taxon>
        <taxon>Cyprinodontiformes</taxon>
        <taxon>Goodeidae</taxon>
        <taxon>Ilyodon</taxon>
    </lineage>
</organism>
<evidence type="ECO:0000313" key="1">
    <source>
        <dbReference type="EMBL" id="MEQ2249942.1"/>
    </source>
</evidence>
<evidence type="ECO:0000313" key="2">
    <source>
        <dbReference type="Proteomes" id="UP001482620"/>
    </source>
</evidence>
<reference evidence="1 2" key="1">
    <citation type="submission" date="2021-06" db="EMBL/GenBank/DDBJ databases">
        <authorList>
            <person name="Palmer J.M."/>
        </authorList>
    </citation>
    <scope>NUCLEOTIDE SEQUENCE [LARGE SCALE GENOMIC DNA]</scope>
    <source>
        <strain evidence="2">if_2019</strain>
        <tissue evidence="1">Muscle</tissue>
    </source>
</reference>
<sequence length="105" mass="12344">MSVYHLPSAMRFIAALQLTEYLTSNNFKLECKHHWFWKKKNQLRFKGLHVVSHQPKLCTFHEMQVFPAAAHAASRNSWDTRLLKKQNNFKVTETCSILNYGHSLI</sequence>
<proteinExistence type="predicted"/>
<name>A0ABV0UZH2_9TELE</name>
<dbReference type="Proteomes" id="UP001482620">
    <property type="component" value="Unassembled WGS sequence"/>
</dbReference>
<comment type="caution">
    <text evidence="1">The sequence shown here is derived from an EMBL/GenBank/DDBJ whole genome shotgun (WGS) entry which is preliminary data.</text>
</comment>